<protein>
    <recommendedName>
        <fullName evidence="5">Laminin G domain-containing protein</fullName>
    </recommendedName>
</protein>
<gene>
    <name evidence="6" type="ORF">EWV92_19840</name>
</gene>
<dbReference type="EMBL" id="SFBI01000181">
    <property type="protein sequence ID" value="TRU31802.1"/>
    <property type="molecule type" value="Genomic_DNA"/>
</dbReference>
<dbReference type="Gene3D" id="3.60.10.10">
    <property type="entry name" value="Endonuclease/exonuclease/phosphatase"/>
    <property type="match status" value="1"/>
</dbReference>
<feature type="domain" description="Laminin G" evidence="5">
    <location>
        <begin position="1"/>
        <end position="229"/>
    </location>
</feature>
<organism evidence="6 7">
    <name type="scientific">Microcystis aeruginosa Ma_MB_S_20031200_S102</name>
    <dbReference type="NCBI Taxonomy" id="2486254"/>
    <lineage>
        <taxon>Bacteria</taxon>
        <taxon>Bacillati</taxon>
        <taxon>Cyanobacteriota</taxon>
        <taxon>Cyanophyceae</taxon>
        <taxon>Oscillatoriophycideae</taxon>
        <taxon>Chroococcales</taxon>
        <taxon>Microcystaceae</taxon>
        <taxon>Microcystis</taxon>
    </lineage>
</organism>
<evidence type="ECO:0000256" key="4">
    <source>
        <dbReference type="ARBA" id="ARBA00023157"/>
    </source>
</evidence>
<dbReference type="PANTHER" id="PTHR19277:SF125">
    <property type="entry name" value="B6"/>
    <property type="match status" value="1"/>
</dbReference>
<sequence>MEADYGIRIQQGSKLVIASNNAYDLGEQDFTVTALFQTTQPGIIISQMPSEGGGGDGGWFLSLQANGAIELSLNRTTDDGPTYHKAISNPTSAFDGSWHSIAAIRQDGNILIFFDGISIEVTSDSNDSPPFNVSNSAQIFIGDCDREALQFLGIDENISQFIGILEDISIWNRALSQAEIKRTMFNQITPEDPGLVGFWEMNRNLEDTSRINNLAISVGSVSWVPIFHCVWAETINNYSYCAIDLSENLVEDHGVQIDNGGMIAIPPNSAYNFGLGEFTLTAIFQTTQPGTIVSCKSNAVTSGGWLLALEQNGWFRMKFWNNDGRYFNVFCSRANKDALDGQWHHIAFTRKPGTDWYKFFFDGQIAGLVDNPRISLIQPYFDIHNFDRVVIGNCDNEREANRQFVGIIEDVTIWNRALSQDEIQRTRFNETNPNDQGLVGFWKLDQNFDDSSPTRNNGSGAGSVKFVEVAHQAKRQQTLKIAEETSYLYGVALDKSKSSVTFPEGALVKVFRPDGTQLDQDSNTDDLFVKMNGNSVWAFTVKNPQAGDWKFAVECPTSTPFLLSIQTTPSKDVAPTIGNALQELYVDAPATRTQTFSTLANNTISTPVSSGRSLLGAQAGLTLTGLASLGIIAGGPALWLGAAAVLGVGLFIHNIIEDDSQDIQEKSDLVGKKMGIGGDFIYQKNGQNSYRYFVHDNDSNYQNELVNYRNNFQIDSGTPYLYAVLTQNDNSIDFPVGAILNVQAPDGTNYNHDIQDENSLAITSNSSIRCLIINNPQSGSWNISINAPEGVEFHCELGTVPSKDVFDTIADTYKVQGDAIDQLVPPFTGITDAILIGNQTDNLPTYAKDFLDLFTSASLGITQTISGTKRGRDEQVQLGNQLAKRAVQSLRDDNQSPQDIVKEDVVPVVATASSIQKPVKSITIASWNIEKNGQSSTPEKQGKVSDFIDTCCKELGITVVFLCEVHSARIEDYTSFLEGVYGANYTVNFLAGGYNNAYVYLIRKDAEISASYYQLRGLNRAGLLLQNGELFCVLAHFKSGQTGLTKDQIQQAASSLQSINPALPTWAITGDMNWDYNNFEQLDLNVLALRYTCWLDQTQAKGGILDWCLASYRIDVHPLDVKNLFPAEVNNMEGPDHRPIAFTIIWEPSAD</sequence>
<comment type="cofactor">
    <cofactor evidence="1">
        <name>Ca(2+)</name>
        <dbReference type="ChEBI" id="CHEBI:29108"/>
    </cofactor>
</comment>
<dbReference type="PANTHER" id="PTHR19277">
    <property type="entry name" value="PENTRAXIN"/>
    <property type="match status" value="1"/>
</dbReference>
<name>A0A552EBG4_MICAE</name>
<dbReference type="InterPro" id="IPR013320">
    <property type="entry name" value="ConA-like_dom_sf"/>
</dbReference>
<dbReference type="InterPro" id="IPR001791">
    <property type="entry name" value="Laminin_G"/>
</dbReference>
<dbReference type="SUPFAM" id="SSF49899">
    <property type="entry name" value="Concanavalin A-like lectins/glucanases"/>
    <property type="match status" value="2"/>
</dbReference>
<keyword evidence="3" id="KW-0106">Calcium</keyword>
<dbReference type="Gene3D" id="2.60.120.200">
    <property type="match status" value="2"/>
</dbReference>
<evidence type="ECO:0000313" key="6">
    <source>
        <dbReference type="EMBL" id="TRU31802.1"/>
    </source>
</evidence>
<evidence type="ECO:0000313" key="7">
    <source>
        <dbReference type="Proteomes" id="UP000317708"/>
    </source>
</evidence>
<accession>A0A552EBG4</accession>
<proteinExistence type="predicted"/>
<dbReference type="PROSITE" id="PS50025">
    <property type="entry name" value="LAM_G_DOMAIN"/>
    <property type="match status" value="1"/>
</dbReference>
<evidence type="ECO:0000259" key="5">
    <source>
        <dbReference type="PROSITE" id="PS50025"/>
    </source>
</evidence>
<dbReference type="SMART" id="SM00282">
    <property type="entry name" value="LamG"/>
    <property type="match status" value="1"/>
</dbReference>
<dbReference type="AlphaFoldDB" id="A0A552EBG4"/>
<keyword evidence="4" id="KW-1015">Disulfide bond</keyword>
<dbReference type="SUPFAM" id="SSF56219">
    <property type="entry name" value="DNase I-like"/>
    <property type="match status" value="1"/>
</dbReference>
<evidence type="ECO:0000256" key="1">
    <source>
        <dbReference type="ARBA" id="ARBA00001913"/>
    </source>
</evidence>
<dbReference type="InterPro" id="IPR036691">
    <property type="entry name" value="Endo/exonu/phosph_ase_sf"/>
</dbReference>
<dbReference type="Pfam" id="PF13385">
    <property type="entry name" value="Laminin_G_3"/>
    <property type="match status" value="2"/>
</dbReference>
<dbReference type="GO" id="GO:0046872">
    <property type="term" value="F:metal ion binding"/>
    <property type="evidence" value="ECO:0007669"/>
    <property type="project" value="UniProtKB-KW"/>
</dbReference>
<evidence type="ECO:0000256" key="2">
    <source>
        <dbReference type="ARBA" id="ARBA00022723"/>
    </source>
</evidence>
<keyword evidence="2" id="KW-0479">Metal-binding</keyword>
<dbReference type="InterPro" id="IPR051360">
    <property type="entry name" value="Neuronal_Pentraxin_Related"/>
</dbReference>
<dbReference type="Proteomes" id="UP000317708">
    <property type="component" value="Unassembled WGS sequence"/>
</dbReference>
<reference evidence="6 7" key="1">
    <citation type="submission" date="2019-01" db="EMBL/GenBank/DDBJ databases">
        <title>Coherence of Microcystis species and biogeography revealed through population genomics.</title>
        <authorList>
            <person name="Perez-Carrascal O.M."/>
            <person name="Terrat Y."/>
            <person name="Giani A."/>
            <person name="Fortin N."/>
            <person name="Tromas N."/>
            <person name="Shapiro B.J."/>
        </authorList>
    </citation>
    <scope>NUCLEOTIDE SEQUENCE [LARGE SCALE GENOMIC DNA]</scope>
    <source>
        <strain evidence="6">Ma_MB_S_20031200_S102</strain>
    </source>
</reference>
<comment type="caution">
    <text evidence="6">The sequence shown here is derived from an EMBL/GenBank/DDBJ whole genome shotgun (WGS) entry which is preliminary data.</text>
</comment>
<dbReference type="CDD" id="cd00110">
    <property type="entry name" value="LamG"/>
    <property type="match status" value="1"/>
</dbReference>
<evidence type="ECO:0000256" key="3">
    <source>
        <dbReference type="ARBA" id="ARBA00022837"/>
    </source>
</evidence>